<evidence type="ECO:0000313" key="7">
    <source>
        <dbReference type="Proteomes" id="UP001530293"/>
    </source>
</evidence>
<evidence type="ECO:0000256" key="1">
    <source>
        <dbReference type="ARBA" id="ARBA00022723"/>
    </source>
</evidence>
<comment type="caution">
    <text evidence="6">The sequence shown here is derived from an EMBL/GenBank/DDBJ whole genome shotgun (WGS) entry which is preliminary data.</text>
</comment>
<organism evidence="6 7">
    <name type="scientific">Discostella pseudostelligera</name>
    <dbReference type="NCBI Taxonomy" id="259834"/>
    <lineage>
        <taxon>Eukaryota</taxon>
        <taxon>Sar</taxon>
        <taxon>Stramenopiles</taxon>
        <taxon>Ochrophyta</taxon>
        <taxon>Bacillariophyta</taxon>
        <taxon>Coscinodiscophyceae</taxon>
        <taxon>Thalassiosirophycidae</taxon>
        <taxon>Stephanodiscales</taxon>
        <taxon>Stephanodiscaceae</taxon>
        <taxon>Discostella</taxon>
    </lineage>
</organism>
<proteinExistence type="predicted"/>
<keyword evidence="3" id="KW-0862">Zinc</keyword>
<reference evidence="6 7" key="1">
    <citation type="submission" date="2024-10" db="EMBL/GenBank/DDBJ databases">
        <title>Updated reference genomes for cyclostephanoid diatoms.</title>
        <authorList>
            <person name="Roberts W.R."/>
            <person name="Alverson A.J."/>
        </authorList>
    </citation>
    <scope>NUCLEOTIDE SEQUENCE [LARGE SCALE GENOMIC DNA]</scope>
    <source>
        <strain evidence="6 7">AJA232-27</strain>
    </source>
</reference>
<dbReference type="Pfam" id="PF01753">
    <property type="entry name" value="zf-MYND"/>
    <property type="match status" value="1"/>
</dbReference>
<dbReference type="EMBL" id="JALLBG020000176">
    <property type="protein sequence ID" value="KAL3760658.1"/>
    <property type="molecule type" value="Genomic_DNA"/>
</dbReference>
<accession>A0ABD3MCK5</accession>
<evidence type="ECO:0000256" key="2">
    <source>
        <dbReference type="ARBA" id="ARBA00022771"/>
    </source>
</evidence>
<protein>
    <recommendedName>
        <fullName evidence="5">MYND-type domain-containing protein</fullName>
    </recommendedName>
</protein>
<evidence type="ECO:0000259" key="5">
    <source>
        <dbReference type="PROSITE" id="PS50865"/>
    </source>
</evidence>
<dbReference type="AlphaFoldDB" id="A0ABD3MCK5"/>
<evidence type="ECO:0000313" key="6">
    <source>
        <dbReference type="EMBL" id="KAL3760658.1"/>
    </source>
</evidence>
<keyword evidence="1" id="KW-0479">Metal-binding</keyword>
<dbReference type="Proteomes" id="UP001530293">
    <property type="component" value="Unassembled WGS sequence"/>
</dbReference>
<keyword evidence="7" id="KW-1185">Reference proteome</keyword>
<feature type="domain" description="MYND-type" evidence="5">
    <location>
        <begin position="23"/>
        <end position="59"/>
    </location>
</feature>
<evidence type="ECO:0000256" key="4">
    <source>
        <dbReference type="PROSITE-ProRule" id="PRU00134"/>
    </source>
</evidence>
<evidence type="ECO:0000256" key="3">
    <source>
        <dbReference type="ARBA" id="ARBA00022833"/>
    </source>
</evidence>
<name>A0ABD3MCK5_9STRA</name>
<dbReference type="PROSITE" id="PS01360">
    <property type="entry name" value="ZF_MYND_1"/>
    <property type="match status" value="1"/>
</dbReference>
<dbReference type="PROSITE" id="PS50865">
    <property type="entry name" value="ZF_MYND_2"/>
    <property type="match status" value="1"/>
</dbReference>
<sequence>MAAVIPSSSLPAMSSAQSKGNICAVCSEAASQRCRQCKSSYYCSREHQLADWKAHKSRCKAIAADMAQAESHTIHKREFDRIRVKYGLDSPKNAEKIADLLANKAADQGVSAPQFAKMFGMSTEEAVVFLEWIKVGVKFKEEVLDSSKNSGLLG</sequence>
<dbReference type="SUPFAM" id="SSF144232">
    <property type="entry name" value="HIT/MYND zinc finger-like"/>
    <property type="match status" value="1"/>
</dbReference>
<keyword evidence="2 4" id="KW-0863">Zinc-finger</keyword>
<dbReference type="GO" id="GO:0008270">
    <property type="term" value="F:zinc ion binding"/>
    <property type="evidence" value="ECO:0007669"/>
    <property type="project" value="UniProtKB-KW"/>
</dbReference>
<dbReference type="InterPro" id="IPR002893">
    <property type="entry name" value="Znf_MYND"/>
</dbReference>
<dbReference type="Gene3D" id="6.10.140.2220">
    <property type="match status" value="1"/>
</dbReference>
<gene>
    <name evidence="6" type="ORF">ACHAWU_002168</name>
</gene>